<feature type="transmembrane region" description="Helical" evidence="7">
    <location>
        <begin position="200"/>
        <end position="219"/>
    </location>
</feature>
<dbReference type="InterPro" id="IPR020846">
    <property type="entry name" value="MFS_dom"/>
</dbReference>
<dbReference type="Gene3D" id="1.20.1250.20">
    <property type="entry name" value="MFS general substrate transporter like domains"/>
    <property type="match status" value="2"/>
</dbReference>
<gene>
    <name evidence="9" type="ORF">SAMN05443377_11951</name>
</gene>
<keyword evidence="10" id="KW-1185">Reference proteome</keyword>
<dbReference type="PROSITE" id="PS00216">
    <property type="entry name" value="SUGAR_TRANSPORT_1"/>
    <property type="match status" value="1"/>
</dbReference>
<evidence type="ECO:0000256" key="5">
    <source>
        <dbReference type="ARBA" id="ARBA00022989"/>
    </source>
</evidence>
<dbReference type="CDD" id="cd17369">
    <property type="entry name" value="MFS_ShiA_like"/>
    <property type="match status" value="1"/>
</dbReference>
<name>A0A1H9T8Q3_9ACTN</name>
<keyword evidence="2" id="KW-0813">Transport</keyword>
<dbReference type="Pfam" id="PF00083">
    <property type="entry name" value="Sugar_tr"/>
    <property type="match status" value="1"/>
</dbReference>
<dbReference type="GO" id="GO:0005886">
    <property type="term" value="C:plasma membrane"/>
    <property type="evidence" value="ECO:0007669"/>
    <property type="project" value="UniProtKB-SubCell"/>
</dbReference>
<dbReference type="RefSeq" id="WP_091970403.1">
    <property type="nucleotide sequence ID" value="NZ_FOGZ01000019.1"/>
</dbReference>
<dbReference type="InterPro" id="IPR005829">
    <property type="entry name" value="Sugar_transporter_CS"/>
</dbReference>
<dbReference type="AlphaFoldDB" id="A0A1H9T8Q3"/>
<keyword evidence="6 7" id="KW-0472">Membrane</keyword>
<comment type="subcellular location">
    <subcellularLocation>
        <location evidence="1">Cell membrane</location>
        <topology evidence="1">Multi-pass membrane protein</topology>
    </subcellularLocation>
</comment>
<evidence type="ECO:0000256" key="4">
    <source>
        <dbReference type="ARBA" id="ARBA00022692"/>
    </source>
</evidence>
<protein>
    <submittedName>
        <fullName evidence="9">MFS transporter, MHS family, metabolite:H+ symporter</fullName>
    </submittedName>
</protein>
<dbReference type="EMBL" id="FOGZ01000019">
    <property type="protein sequence ID" value="SER93169.1"/>
    <property type="molecule type" value="Genomic_DNA"/>
</dbReference>
<reference evidence="9 10" key="1">
    <citation type="submission" date="2016-10" db="EMBL/GenBank/DDBJ databases">
        <authorList>
            <person name="de Groot N.N."/>
        </authorList>
    </citation>
    <scope>NUCLEOTIDE SEQUENCE [LARGE SCALE GENOMIC DNA]</scope>
    <source>
        <strain evidence="9 10">DSM 16859</strain>
    </source>
</reference>
<feature type="transmembrane region" description="Helical" evidence="7">
    <location>
        <begin position="412"/>
        <end position="433"/>
    </location>
</feature>
<feature type="transmembrane region" description="Helical" evidence="7">
    <location>
        <begin position="125"/>
        <end position="145"/>
    </location>
</feature>
<keyword evidence="5 7" id="KW-1133">Transmembrane helix</keyword>
<proteinExistence type="predicted"/>
<feature type="transmembrane region" description="Helical" evidence="7">
    <location>
        <begin position="290"/>
        <end position="307"/>
    </location>
</feature>
<evidence type="ECO:0000256" key="7">
    <source>
        <dbReference type="SAM" id="Phobius"/>
    </source>
</evidence>
<dbReference type="PANTHER" id="PTHR43045:SF4">
    <property type="entry name" value="TRANSPORTER YDFJ-RELATED"/>
    <property type="match status" value="1"/>
</dbReference>
<accession>A0A1H9T8Q3</accession>
<dbReference type="STRING" id="64702.SAMN05443377_11951"/>
<evidence type="ECO:0000259" key="8">
    <source>
        <dbReference type="PROSITE" id="PS50850"/>
    </source>
</evidence>
<dbReference type="InterPro" id="IPR005828">
    <property type="entry name" value="MFS_sugar_transport-like"/>
</dbReference>
<feature type="transmembrane region" description="Helical" evidence="7">
    <location>
        <begin position="101"/>
        <end position="119"/>
    </location>
</feature>
<dbReference type="Proteomes" id="UP000198815">
    <property type="component" value="Unassembled WGS sequence"/>
</dbReference>
<feature type="transmembrane region" description="Helical" evidence="7">
    <location>
        <begin position="166"/>
        <end position="188"/>
    </location>
</feature>
<feature type="transmembrane region" description="Helical" evidence="7">
    <location>
        <begin position="343"/>
        <end position="367"/>
    </location>
</feature>
<keyword evidence="4 7" id="KW-0812">Transmembrane</keyword>
<feature type="domain" description="Major facilitator superfamily (MFS) profile" evidence="8">
    <location>
        <begin position="28"/>
        <end position="437"/>
    </location>
</feature>
<sequence length="473" mass="49946">MNARFAHDVAGTSRGHDDPEYAENLQRATLASSVGSALEYYDFALYGLASALIFGRLFFPALGTGMALVASLATFGVGFLARPLGGFFFGAMGDRLGRKSVLLITIALMGGASTLVGALPTGQQIGIWAPVLLVFLRLCQGFGAGAEQAGSTTLMAEYAPPERRGFFASLPFIGIYLGTLLASGVFALVTLVPDHLLFSWVWRVPFLFSVVLIAVALWIRSHLQESPTFVHLEAQEQVIDNPISDLMKHSRGNVLRGIGLRMAENGGSYLFQTLGISFAVTAGLTKSGGSVAVAISAVVAIVTVPLAGRISDRVGRKPVYRTGALIIMLVAFPGWYLLSSGKIVLAVVVLTVAISFGVCAMLGAQCAMLPELFGNRRRYIGVASSREISAVLAGGVAPILGAWLLAITHNAWWPIAIYACVLGAITFATTFFVPETKGRDLTLLTDAGGDSGQDELKRIESFGPLGTVRGAIA</sequence>
<dbReference type="Pfam" id="PF07690">
    <property type="entry name" value="MFS_1"/>
    <property type="match status" value="1"/>
</dbReference>
<evidence type="ECO:0000256" key="1">
    <source>
        <dbReference type="ARBA" id="ARBA00004651"/>
    </source>
</evidence>
<organism evidence="9 10">
    <name type="scientific">Propionibacterium cyclohexanicum</name>
    <dbReference type="NCBI Taxonomy" id="64702"/>
    <lineage>
        <taxon>Bacteria</taxon>
        <taxon>Bacillati</taxon>
        <taxon>Actinomycetota</taxon>
        <taxon>Actinomycetes</taxon>
        <taxon>Propionibacteriales</taxon>
        <taxon>Propionibacteriaceae</taxon>
        <taxon>Propionibacterium</taxon>
    </lineage>
</organism>
<dbReference type="PANTHER" id="PTHR43045">
    <property type="entry name" value="SHIKIMATE TRANSPORTER"/>
    <property type="match status" value="1"/>
</dbReference>
<feature type="transmembrane region" description="Helical" evidence="7">
    <location>
        <begin position="266"/>
        <end position="284"/>
    </location>
</feature>
<dbReference type="OrthoDB" id="9066401at2"/>
<evidence type="ECO:0000313" key="10">
    <source>
        <dbReference type="Proteomes" id="UP000198815"/>
    </source>
</evidence>
<dbReference type="InterPro" id="IPR011701">
    <property type="entry name" value="MFS"/>
</dbReference>
<feature type="transmembrane region" description="Helical" evidence="7">
    <location>
        <begin position="65"/>
        <end position="89"/>
    </location>
</feature>
<evidence type="ECO:0000256" key="3">
    <source>
        <dbReference type="ARBA" id="ARBA00022475"/>
    </source>
</evidence>
<dbReference type="GO" id="GO:0022857">
    <property type="term" value="F:transmembrane transporter activity"/>
    <property type="evidence" value="ECO:0007669"/>
    <property type="project" value="InterPro"/>
</dbReference>
<dbReference type="SUPFAM" id="SSF103473">
    <property type="entry name" value="MFS general substrate transporter"/>
    <property type="match status" value="1"/>
</dbReference>
<dbReference type="InterPro" id="IPR036259">
    <property type="entry name" value="MFS_trans_sf"/>
</dbReference>
<evidence type="ECO:0000256" key="2">
    <source>
        <dbReference type="ARBA" id="ARBA00022448"/>
    </source>
</evidence>
<feature type="transmembrane region" description="Helical" evidence="7">
    <location>
        <begin position="319"/>
        <end position="337"/>
    </location>
</feature>
<feature type="transmembrane region" description="Helical" evidence="7">
    <location>
        <begin position="388"/>
        <end position="406"/>
    </location>
</feature>
<evidence type="ECO:0000256" key="6">
    <source>
        <dbReference type="ARBA" id="ARBA00023136"/>
    </source>
</evidence>
<dbReference type="PROSITE" id="PS50850">
    <property type="entry name" value="MFS"/>
    <property type="match status" value="1"/>
</dbReference>
<keyword evidence="3" id="KW-1003">Cell membrane</keyword>
<evidence type="ECO:0000313" key="9">
    <source>
        <dbReference type="EMBL" id="SER93169.1"/>
    </source>
</evidence>